<dbReference type="InterPro" id="IPR023620">
    <property type="entry name" value="SmpB"/>
</dbReference>
<evidence type="ECO:0000256" key="2">
    <source>
        <dbReference type="ARBA" id="ARBA00022884"/>
    </source>
</evidence>
<gene>
    <name evidence="3" type="ORF">GBAR_LOCUS11137</name>
</gene>
<dbReference type="Gene3D" id="2.40.280.10">
    <property type="match status" value="1"/>
</dbReference>
<dbReference type="InterPro" id="IPR000037">
    <property type="entry name" value="SsrA-bd_prot"/>
</dbReference>
<dbReference type="Proteomes" id="UP001174909">
    <property type="component" value="Unassembled WGS sequence"/>
</dbReference>
<dbReference type="GO" id="GO:0070930">
    <property type="term" value="P:trans-translation-dependent protein tagging"/>
    <property type="evidence" value="ECO:0007669"/>
    <property type="project" value="TreeGrafter"/>
</dbReference>
<comment type="caution">
    <text evidence="3">The sequence shown here is derived from an EMBL/GenBank/DDBJ whole genome shotgun (WGS) entry which is preliminary data.</text>
</comment>
<evidence type="ECO:0000256" key="1">
    <source>
        <dbReference type="ARBA" id="ARBA00022490"/>
    </source>
</evidence>
<keyword evidence="2" id="KW-0694">RNA-binding</keyword>
<name>A0AA35WFC6_GEOBA</name>
<dbReference type="NCBIfam" id="TIGR00086">
    <property type="entry name" value="smpB"/>
    <property type="match status" value="1"/>
</dbReference>
<dbReference type="HAMAP" id="MF_00023">
    <property type="entry name" value="SmpB"/>
    <property type="match status" value="1"/>
</dbReference>
<protein>
    <submittedName>
        <fullName evidence="3">SsrA-binding protein</fullName>
    </submittedName>
</protein>
<dbReference type="PANTHER" id="PTHR30308:SF2">
    <property type="entry name" value="SSRA-BINDING PROTEIN"/>
    <property type="match status" value="1"/>
</dbReference>
<dbReference type="PROSITE" id="PS01317">
    <property type="entry name" value="SSRP"/>
    <property type="match status" value="1"/>
</dbReference>
<keyword evidence="1" id="KW-0963">Cytoplasm</keyword>
<proteinExistence type="inferred from homology"/>
<dbReference type="GO" id="GO:0003723">
    <property type="term" value="F:RNA binding"/>
    <property type="evidence" value="ECO:0007669"/>
    <property type="project" value="UniProtKB-KW"/>
</dbReference>
<evidence type="ECO:0000313" key="4">
    <source>
        <dbReference type="Proteomes" id="UP001174909"/>
    </source>
</evidence>
<dbReference type="InterPro" id="IPR020081">
    <property type="entry name" value="SsrA-bd_prot_CS"/>
</dbReference>
<dbReference type="NCBIfam" id="NF003843">
    <property type="entry name" value="PRK05422.1"/>
    <property type="match status" value="1"/>
</dbReference>
<dbReference type="EMBL" id="CASHTH010001687">
    <property type="protein sequence ID" value="CAI8018369.1"/>
    <property type="molecule type" value="Genomic_DNA"/>
</dbReference>
<sequence length="168" mass="19206">MPRKNRNSKKKAQATGTGDNRQVAVNRKALYDYEILNRVEAGLVLTGTEIKSIRAGKVDLRDAFARVQGGELWLHGAHIAPYDAGSYMNHEPRRVRKLLVHGSQISELASQMAEKGLTLAALRLYLKNHHAKVELGVARGKRQYDKRRTIIERERERQARQAVKEWRE</sequence>
<keyword evidence="4" id="KW-1185">Reference proteome</keyword>
<evidence type="ECO:0000313" key="3">
    <source>
        <dbReference type="EMBL" id="CAI8018369.1"/>
    </source>
</evidence>
<dbReference type="CDD" id="cd09294">
    <property type="entry name" value="SmpB"/>
    <property type="match status" value="1"/>
</dbReference>
<organism evidence="3 4">
    <name type="scientific">Geodia barretti</name>
    <name type="common">Barrett's horny sponge</name>
    <dbReference type="NCBI Taxonomy" id="519541"/>
    <lineage>
        <taxon>Eukaryota</taxon>
        <taxon>Metazoa</taxon>
        <taxon>Porifera</taxon>
        <taxon>Demospongiae</taxon>
        <taxon>Heteroscleromorpha</taxon>
        <taxon>Tetractinellida</taxon>
        <taxon>Astrophorina</taxon>
        <taxon>Geodiidae</taxon>
        <taxon>Geodia</taxon>
    </lineage>
</organism>
<dbReference type="Pfam" id="PF01668">
    <property type="entry name" value="SmpB"/>
    <property type="match status" value="1"/>
</dbReference>
<dbReference type="SUPFAM" id="SSF74982">
    <property type="entry name" value="Small protein B (SmpB)"/>
    <property type="match status" value="1"/>
</dbReference>
<dbReference type="GO" id="GO:0005829">
    <property type="term" value="C:cytosol"/>
    <property type="evidence" value="ECO:0007669"/>
    <property type="project" value="TreeGrafter"/>
</dbReference>
<dbReference type="PANTHER" id="PTHR30308">
    <property type="entry name" value="TMRNA-BINDING COMPONENT OF TRANS-TRANSLATION TAGGING COMPLEX"/>
    <property type="match status" value="1"/>
</dbReference>
<reference evidence="3" key="1">
    <citation type="submission" date="2023-03" db="EMBL/GenBank/DDBJ databases">
        <authorList>
            <person name="Steffen K."/>
            <person name="Cardenas P."/>
        </authorList>
    </citation>
    <scope>NUCLEOTIDE SEQUENCE</scope>
</reference>
<accession>A0AA35WFC6</accession>
<dbReference type="AlphaFoldDB" id="A0AA35WFC6"/>